<name>A0ABT9NHU9_9ACTO</name>
<accession>A0ABT9NHU9</accession>
<protein>
    <recommendedName>
        <fullName evidence="1">Reverse transcriptase domain-containing protein</fullName>
    </recommendedName>
</protein>
<dbReference type="PROSITE" id="PS50878">
    <property type="entry name" value="RT_POL"/>
    <property type="match status" value="1"/>
</dbReference>
<dbReference type="InterPro" id="IPR000477">
    <property type="entry name" value="RT_dom"/>
</dbReference>
<evidence type="ECO:0000259" key="1">
    <source>
        <dbReference type="PROSITE" id="PS50878"/>
    </source>
</evidence>
<sequence length="135" mass="15363">MLKLDLHNFFPSIREDRIFDVHRTLGYGKLFSFELTRLSTVPEEEYRIEAAPWDEQVLIRVEALNKYPVIGGYSRADRGVLPQGSPTSGVLANIIATGMDLELVEFDRENGLTYTIMLSTLAFILRNLSPIMWAV</sequence>
<evidence type="ECO:0000313" key="2">
    <source>
        <dbReference type="EMBL" id="MDP9806974.1"/>
    </source>
</evidence>
<evidence type="ECO:0000313" key="3">
    <source>
        <dbReference type="Proteomes" id="UP001243212"/>
    </source>
</evidence>
<dbReference type="Proteomes" id="UP001243212">
    <property type="component" value="Unassembled WGS sequence"/>
</dbReference>
<reference evidence="2 3" key="1">
    <citation type="submission" date="2023-07" db="EMBL/GenBank/DDBJ databases">
        <title>Sequencing the genomes of 1000 actinobacteria strains.</title>
        <authorList>
            <person name="Klenk H.-P."/>
        </authorList>
    </citation>
    <scope>NUCLEOTIDE SEQUENCE [LARGE SCALE GENOMIC DNA]</scope>
    <source>
        <strain evidence="2 3">DSM 17163</strain>
    </source>
</reference>
<comment type="caution">
    <text evidence="2">The sequence shown here is derived from an EMBL/GenBank/DDBJ whole genome shotgun (WGS) entry which is preliminary data.</text>
</comment>
<feature type="domain" description="Reverse transcriptase" evidence="1">
    <location>
        <begin position="1"/>
        <end position="135"/>
    </location>
</feature>
<keyword evidence="3" id="KW-1185">Reference proteome</keyword>
<dbReference type="RefSeq" id="WP_307683154.1">
    <property type="nucleotide sequence ID" value="NZ_JAUSQX010000001.1"/>
</dbReference>
<organism evidence="2 3">
    <name type="scientific">Trueperella bonasi</name>
    <dbReference type="NCBI Taxonomy" id="312286"/>
    <lineage>
        <taxon>Bacteria</taxon>
        <taxon>Bacillati</taxon>
        <taxon>Actinomycetota</taxon>
        <taxon>Actinomycetes</taxon>
        <taxon>Actinomycetales</taxon>
        <taxon>Actinomycetaceae</taxon>
        <taxon>Trueperella</taxon>
    </lineage>
</organism>
<proteinExistence type="predicted"/>
<dbReference type="EMBL" id="JAUSQX010000001">
    <property type="protein sequence ID" value="MDP9806974.1"/>
    <property type="molecule type" value="Genomic_DNA"/>
</dbReference>
<gene>
    <name evidence="2" type="ORF">J2S70_001556</name>
</gene>